<dbReference type="Pfam" id="PF00005">
    <property type="entry name" value="ABC_tran"/>
    <property type="match status" value="1"/>
</dbReference>
<evidence type="ECO:0000256" key="4">
    <source>
        <dbReference type="ARBA" id="ARBA00022840"/>
    </source>
</evidence>
<dbReference type="RefSeq" id="WP_146690898.1">
    <property type="nucleotide sequence ID" value="NZ_LT629750.1"/>
</dbReference>
<comment type="function">
    <text evidence="5">Involved in beta-(1--&gt;2)glucan export. Transmembrane domains (TMD) form a pore in the inner membrane and the ATP-binding domain (NBD) is responsible for energy generation.</text>
</comment>
<keyword evidence="3" id="KW-0547">Nucleotide-binding</keyword>
<dbReference type="EMBL" id="LT629750">
    <property type="protein sequence ID" value="SDT61235.1"/>
    <property type="molecule type" value="Genomic_DNA"/>
</dbReference>
<dbReference type="GO" id="GO:0005524">
    <property type="term" value="F:ATP binding"/>
    <property type="evidence" value="ECO:0007669"/>
    <property type="project" value="UniProtKB-KW"/>
</dbReference>
<evidence type="ECO:0000256" key="1">
    <source>
        <dbReference type="ARBA" id="ARBA00005417"/>
    </source>
</evidence>
<dbReference type="PANTHER" id="PTHR43335:SF11">
    <property type="entry name" value="ABC TRANSPORTER RELATED"/>
    <property type="match status" value="1"/>
</dbReference>
<feature type="domain" description="ABC transporter" evidence="6">
    <location>
        <begin position="17"/>
        <end position="247"/>
    </location>
</feature>
<evidence type="ECO:0000259" key="6">
    <source>
        <dbReference type="PROSITE" id="PS50893"/>
    </source>
</evidence>
<dbReference type="PROSITE" id="PS50893">
    <property type="entry name" value="ABC_TRANSPORTER_2"/>
    <property type="match status" value="1"/>
</dbReference>
<dbReference type="InterPro" id="IPR003593">
    <property type="entry name" value="AAA+_ATPase"/>
</dbReference>
<keyword evidence="2" id="KW-0813">Transport</keyword>
<keyword evidence="4 7" id="KW-0067">ATP-binding</keyword>
<keyword evidence="8" id="KW-1185">Reference proteome</keyword>
<dbReference type="PANTHER" id="PTHR43335">
    <property type="entry name" value="ABC TRANSPORTER, ATP-BINDING PROTEIN"/>
    <property type="match status" value="1"/>
</dbReference>
<evidence type="ECO:0000313" key="7">
    <source>
        <dbReference type="EMBL" id="SDT61235.1"/>
    </source>
</evidence>
<dbReference type="Proteomes" id="UP000243904">
    <property type="component" value="Chromosome I"/>
</dbReference>
<dbReference type="GO" id="GO:0016887">
    <property type="term" value="F:ATP hydrolysis activity"/>
    <property type="evidence" value="ECO:0007669"/>
    <property type="project" value="InterPro"/>
</dbReference>
<reference evidence="8" key="1">
    <citation type="submission" date="2016-10" db="EMBL/GenBank/DDBJ databases">
        <authorList>
            <person name="Varghese N."/>
            <person name="Submissions S."/>
        </authorList>
    </citation>
    <scope>NUCLEOTIDE SEQUENCE [LARGE SCALE GENOMIC DNA]</scope>
    <source>
        <strain evidence="8">GAS369</strain>
    </source>
</reference>
<sequence>MSDPDSNAATAADHIVIAARSLTKAYEGLSVVDAINFDIVKGEVFGLLGPNGAGKTTTILMMLGLTEISAGTVSVLGYNPARSPLQVKRRVGYLPDSVGFYDHLTASENLAYTAKLMGLAPAERTRRIAGALARVRLSEVADKRVATFSRGMRQRLGLAEIIVKQAEIAILDEPTSGLDPQATLEFLGLIEELKTEGVTVLLSSHALDQVQRVCDRVALFQAGRIVLMGAVTDLARQVLGAGFVVEVEADGTGLARRLATIPGVTNVETLAADRFRMTADRDVRPDAAYAVVGANGSLRRLSVDEPSLEAIYARYFQNQTDSPGGTRHAA</sequence>
<evidence type="ECO:0000313" key="8">
    <source>
        <dbReference type="Proteomes" id="UP000243904"/>
    </source>
</evidence>
<dbReference type="Gene3D" id="3.40.50.300">
    <property type="entry name" value="P-loop containing nucleotide triphosphate hydrolases"/>
    <property type="match status" value="1"/>
</dbReference>
<dbReference type="SMART" id="SM00382">
    <property type="entry name" value="AAA"/>
    <property type="match status" value="1"/>
</dbReference>
<protein>
    <submittedName>
        <fullName evidence="7">ABC-2 type transport system ATP-binding protein</fullName>
    </submittedName>
</protein>
<name>A0A1H2BSF4_9BRAD</name>
<evidence type="ECO:0000256" key="2">
    <source>
        <dbReference type="ARBA" id="ARBA00022448"/>
    </source>
</evidence>
<dbReference type="CDD" id="cd03230">
    <property type="entry name" value="ABC_DR_subfamily_A"/>
    <property type="match status" value="1"/>
</dbReference>
<dbReference type="SUPFAM" id="SSF52540">
    <property type="entry name" value="P-loop containing nucleoside triphosphate hydrolases"/>
    <property type="match status" value="1"/>
</dbReference>
<accession>A0A1H2BSF4</accession>
<proteinExistence type="inferred from homology"/>
<evidence type="ECO:0000256" key="3">
    <source>
        <dbReference type="ARBA" id="ARBA00022741"/>
    </source>
</evidence>
<dbReference type="InterPro" id="IPR027417">
    <property type="entry name" value="P-loop_NTPase"/>
</dbReference>
<comment type="similarity">
    <text evidence="1">Belongs to the ABC transporter superfamily.</text>
</comment>
<dbReference type="InterPro" id="IPR003439">
    <property type="entry name" value="ABC_transporter-like_ATP-bd"/>
</dbReference>
<evidence type="ECO:0000256" key="5">
    <source>
        <dbReference type="ARBA" id="ARBA00024722"/>
    </source>
</evidence>
<organism evidence="7 8">
    <name type="scientific">Bradyrhizobium canariense</name>
    <dbReference type="NCBI Taxonomy" id="255045"/>
    <lineage>
        <taxon>Bacteria</taxon>
        <taxon>Pseudomonadati</taxon>
        <taxon>Pseudomonadota</taxon>
        <taxon>Alphaproteobacteria</taxon>
        <taxon>Hyphomicrobiales</taxon>
        <taxon>Nitrobacteraceae</taxon>
        <taxon>Bradyrhizobium</taxon>
    </lineage>
</organism>
<gene>
    <name evidence="7" type="ORF">SAMN05444158_7496</name>
</gene>
<dbReference type="AlphaFoldDB" id="A0A1H2BSF4"/>